<proteinExistence type="predicted"/>
<feature type="region of interest" description="Disordered" evidence="1">
    <location>
        <begin position="1"/>
        <end position="25"/>
    </location>
</feature>
<dbReference type="Gene3D" id="3.30.530.20">
    <property type="match status" value="1"/>
</dbReference>
<evidence type="ECO:0000313" key="2">
    <source>
        <dbReference type="EMBL" id="MDR8019308.1"/>
    </source>
</evidence>
<dbReference type="InterPro" id="IPR019587">
    <property type="entry name" value="Polyketide_cyclase/dehydratase"/>
</dbReference>
<reference evidence="2 3" key="1">
    <citation type="submission" date="2023-09" db="EMBL/GenBank/DDBJ databases">
        <title>Description of three actinobacteria isolated from air of manufacturing shop in a pharmaceutical factory.</title>
        <authorList>
            <person name="Zhang D.-F."/>
        </authorList>
    </citation>
    <scope>NUCLEOTIDE SEQUENCE [LARGE SCALE GENOMIC DNA]</scope>
    <source>
        <strain evidence="2 3">LY-0111</strain>
    </source>
</reference>
<dbReference type="InterPro" id="IPR023393">
    <property type="entry name" value="START-like_dom_sf"/>
</dbReference>
<name>A0ABU2DS19_9MICC</name>
<keyword evidence="3" id="KW-1185">Reference proteome</keyword>
<dbReference type="SUPFAM" id="SSF55961">
    <property type="entry name" value="Bet v1-like"/>
    <property type="match status" value="1"/>
</dbReference>
<evidence type="ECO:0000313" key="3">
    <source>
        <dbReference type="Proteomes" id="UP001251870"/>
    </source>
</evidence>
<evidence type="ECO:0000256" key="1">
    <source>
        <dbReference type="SAM" id="MobiDB-lite"/>
    </source>
</evidence>
<sequence>MSAHPHDENTAAENTAAEKPRRLNRGPHTVAYQITVDAPAAELFGILIDPHRHHELDGSGTIGDTAIGPRRIYEGDRFRIDMRKFGVPYSLTMRVTEIVEDRVVEWRHPAGHRWRWELEPSQDGTATVVTECYDAAGQHDLVRRGLELLRVPADNANGIKASLQKVRDTWASRSD</sequence>
<protein>
    <submittedName>
        <fullName evidence="2">SRPBCC domain-containing protein</fullName>
    </submittedName>
</protein>
<dbReference type="Proteomes" id="UP001251870">
    <property type="component" value="Unassembled WGS sequence"/>
</dbReference>
<comment type="caution">
    <text evidence="2">The sequence shown here is derived from an EMBL/GenBank/DDBJ whole genome shotgun (WGS) entry which is preliminary data.</text>
</comment>
<dbReference type="EMBL" id="JAVKGR010000006">
    <property type="protein sequence ID" value="MDR8019308.1"/>
    <property type="molecule type" value="Genomic_DNA"/>
</dbReference>
<dbReference type="RefSeq" id="WP_310548295.1">
    <property type="nucleotide sequence ID" value="NZ_JAVKGR010000006.1"/>
</dbReference>
<accession>A0ABU2DS19</accession>
<gene>
    <name evidence="2" type="ORF">RIL96_06980</name>
</gene>
<dbReference type="Pfam" id="PF10604">
    <property type="entry name" value="Polyketide_cyc2"/>
    <property type="match status" value="1"/>
</dbReference>
<organism evidence="2 3">
    <name type="scientific">Nesterenkonia aerolata</name>
    <dbReference type="NCBI Taxonomy" id="3074079"/>
    <lineage>
        <taxon>Bacteria</taxon>
        <taxon>Bacillati</taxon>
        <taxon>Actinomycetota</taxon>
        <taxon>Actinomycetes</taxon>
        <taxon>Micrococcales</taxon>
        <taxon>Micrococcaceae</taxon>
        <taxon>Nesterenkonia</taxon>
    </lineage>
</organism>